<reference evidence="7" key="1">
    <citation type="submission" date="2022-02" db="EMBL/GenBank/DDBJ databases">
        <authorList>
            <person name="Lee M."/>
            <person name="Kim S.-J."/>
            <person name="Jung M.-Y."/>
        </authorList>
    </citation>
    <scope>NUCLEOTIDE SEQUENCE</scope>
    <source>
        <strain evidence="7">JHP9</strain>
    </source>
</reference>
<feature type="transmembrane region" description="Helical" evidence="6">
    <location>
        <begin position="12"/>
        <end position="30"/>
    </location>
</feature>
<name>A0ABT0QY30_9MICO</name>
<accession>A0ABT0QY30</accession>
<keyword evidence="5 6" id="KW-0472">Membrane</keyword>
<feature type="transmembrane region" description="Helical" evidence="6">
    <location>
        <begin position="139"/>
        <end position="158"/>
    </location>
</feature>
<feature type="transmembrane region" description="Helical" evidence="6">
    <location>
        <begin position="86"/>
        <end position="106"/>
    </location>
</feature>
<feature type="transmembrane region" description="Helical" evidence="6">
    <location>
        <begin position="113"/>
        <end position="133"/>
    </location>
</feature>
<feature type="transmembrane region" description="Helical" evidence="6">
    <location>
        <begin position="170"/>
        <end position="188"/>
    </location>
</feature>
<protein>
    <submittedName>
        <fullName evidence="7">Lysoplasmalogenase family protein</fullName>
    </submittedName>
</protein>
<organism evidence="7 8">
    <name type="scientific">Brachybacterium equifaecis</name>
    <dbReference type="NCBI Taxonomy" id="2910770"/>
    <lineage>
        <taxon>Bacteria</taxon>
        <taxon>Bacillati</taxon>
        <taxon>Actinomycetota</taxon>
        <taxon>Actinomycetes</taxon>
        <taxon>Micrococcales</taxon>
        <taxon>Dermabacteraceae</taxon>
        <taxon>Brachybacterium</taxon>
    </lineage>
</organism>
<dbReference type="EMBL" id="JAKNCJ010000001">
    <property type="protein sequence ID" value="MCL6422578.1"/>
    <property type="molecule type" value="Genomic_DNA"/>
</dbReference>
<keyword evidence="3 6" id="KW-0812">Transmembrane</keyword>
<evidence type="ECO:0000256" key="1">
    <source>
        <dbReference type="ARBA" id="ARBA00004141"/>
    </source>
</evidence>
<evidence type="ECO:0000313" key="7">
    <source>
        <dbReference type="EMBL" id="MCL6422578.1"/>
    </source>
</evidence>
<comment type="caution">
    <text evidence="7">The sequence shown here is derived from an EMBL/GenBank/DDBJ whole genome shotgun (WGS) entry which is preliminary data.</text>
</comment>
<feature type="transmembrane region" description="Helical" evidence="6">
    <location>
        <begin position="194"/>
        <end position="212"/>
    </location>
</feature>
<evidence type="ECO:0000256" key="2">
    <source>
        <dbReference type="ARBA" id="ARBA00007375"/>
    </source>
</evidence>
<comment type="subcellular location">
    <subcellularLocation>
        <location evidence="1">Membrane</location>
        <topology evidence="1">Multi-pass membrane protein</topology>
    </subcellularLocation>
</comment>
<dbReference type="Proteomes" id="UP001203761">
    <property type="component" value="Unassembled WGS sequence"/>
</dbReference>
<proteinExistence type="inferred from homology"/>
<feature type="transmembrane region" description="Helical" evidence="6">
    <location>
        <begin position="36"/>
        <end position="55"/>
    </location>
</feature>
<feature type="transmembrane region" description="Helical" evidence="6">
    <location>
        <begin position="62"/>
        <end position="80"/>
    </location>
</feature>
<gene>
    <name evidence="7" type="ORF">Bequi_04120</name>
</gene>
<evidence type="ECO:0000256" key="5">
    <source>
        <dbReference type="ARBA" id="ARBA00023136"/>
    </source>
</evidence>
<evidence type="ECO:0000256" key="6">
    <source>
        <dbReference type="SAM" id="Phobius"/>
    </source>
</evidence>
<sequence length="243" mass="25574">MERSRAAHRGAWLLYALVALAHLGSMLVDAPLLQQVTQSLTLPLLLAAVIAAVPLATRTARLLVAALALCALGDLLPVFTPWPRPAATTLFLLALLVYACALAPLWSRGPDGLRLLLAIPYGAVVVGLLIACLDGAGGLLPLLMAYALALALVAFLAAGVNPLTWVGGTLLLFSSSVLGMAWFLPGAWLPLADIWVMLSYFLGEALMVAGLLRTIPRRRWDAPASDSAGARLIITDSQELIGL</sequence>
<dbReference type="Pfam" id="PF07947">
    <property type="entry name" value="YhhN"/>
    <property type="match status" value="1"/>
</dbReference>
<comment type="similarity">
    <text evidence="2">Belongs to the TMEM86 family.</text>
</comment>
<dbReference type="RefSeq" id="WP_249736673.1">
    <property type="nucleotide sequence ID" value="NZ_JAKNCJ010000001.1"/>
</dbReference>
<keyword evidence="4 6" id="KW-1133">Transmembrane helix</keyword>
<keyword evidence="8" id="KW-1185">Reference proteome</keyword>
<evidence type="ECO:0000256" key="3">
    <source>
        <dbReference type="ARBA" id="ARBA00022692"/>
    </source>
</evidence>
<evidence type="ECO:0000256" key="4">
    <source>
        <dbReference type="ARBA" id="ARBA00022989"/>
    </source>
</evidence>
<evidence type="ECO:0000313" key="8">
    <source>
        <dbReference type="Proteomes" id="UP001203761"/>
    </source>
</evidence>
<dbReference type="InterPro" id="IPR012506">
    <property type="entry name" value="TMEM86B-like"/>
</dbReference>